<dbReference type="AlphaFoldDB" id="A0A284S0N9"/>
<dbReference type="EMBL" id="FUEG01000024">
    <property type="protein sequence ID" value="SJL14563.1"/>
    <property type="molecule type" value="Genomic_DNA"/>
</dbReference>
<dbReference type="OMA" id="IGPHWRY"/>
<accession>A0A284S0N9</accession>
<evidence type="ECO:0000313" key="1">
    <source>
        <dbReference type="EMBL" id="SJL14563.1"/>
    </source>
</evidence>
<evidence type="ECO:0000313" key="2">
    <source>
        <dbReference type="Proteomes" id="UP000219338"/>
    </source>
</evidence>
<keyword evidence="2" id="KW-1185">Reference proteome</keyword>
<dbReference type="Proteomes" id="UP000219338">
    <property type="component" value="Unassembled WGS sequence"/>
</dbReference>
<dbReference type="OrthoDB" id="5362978at2759"/>
<reference evidence="2" key="1">
    <citation type="journal article" date="2017" name="Nat. Ecol. Evol.">
        <title>Genome expansion and lineage-specific genetic innovations in the forest pathogenic fungi Armillaria.</title>
        <authorList>
            <person name="Sipos G."/>
            <person name="Prasanna A.N."/>
            <person name="Walter M.C."/>
            <person name="O'Connor E."/>
            <person name="Balint B."/>
            <person name="Krizsan K."/>
            <person name="Kiss B."/>
            <person name="Hess J."/>
            <person name="Varga T."/>
            <person name="Slot J."/>
            <person name="Riley R."/>
            <person name="Boka B."/>
            <person name="Rigling D."/>
            <person name="Barry K."/>
            <person name="Lee J."/>
            <person name="Mihaltcheva S."/>
            <person name="LaButti K."/>
            <person name="Lipzen A."/>
            <person name="Waldron R."/>
            <person name="Moloney N.M."/>
            <person name="Sperisen C."/>
            <person name="Kredics L."/>
            <person name="Vagvoelgyi C."/>
            <person name="Patrignani A."/>
            <person name="Fitzpatrick D."/>
            <person name="Nagy I."/>
            <person name="Doyle S."/>
            <person name="Anderson J.B."/>
            <person name="Grigoriev I.V."/>
            <person name="Gueldener U."/>
            <person name="Muensterkoetter M."/>
            <person name="Nagy L.G."/>
        </authorList>
    </citation>
    <scope>NUCLEOTIDE SEQUENCE [LARGE SCALE GENOMIC DNA]</scope>
    <source>
        <strain evidence="2">C18/9</strain>
    </source>
</reference>
<gene>
    <name evidence="1" type="ORF">ARMOST_18026</name>
</gene>
<proteinExistence type="predicted"/>
<protein>
    <submittedName>
        <fullName evidence="1">Uncharacterized protein</fullName>
    </submittedName>
</protein>
<name>A0A284S0N9_ARMOS</name>
<organism evidence="1 2">
    <name type="scientific">Armillaria ostoyae</name>
    <name type="common">Armillaria root rot fungus</name>
    <dbReference type="NCBI Taxonomy" id="47428"/>
    <lineage>
        <taxon>Eukaryota</taxon>
        <taxon>Fungi</taxon>
        <taxon>Dikarya</taxon>
        <taxon>Basidiomycota</taxon>
        <taxon>Agaricomycotina</taxon>
        <taxon>Agaricomycetes</taxon>
        <taxon>Agaricomycetidae</taxon>
        <taxon>Agaricales</taxon>
        <taxon>Marasmiineae</taxon>
        <taxon>Physalacriaceae</taxon>
        <taxon>Armillaria</taxon>
    </lineage>
</organism>
<sequence>MPFDITTRTVLEYYTAHPPRTEDVWYGPWTTILTTLFPSSQGYLVTPQRRLPDDSDSHIPDFVIEVVKLSTPPLTFRTVLIVKVKNSQHWEAGIPAQRQIGRQTDAAFTGTAFEKAYWIGTIGPHWRYGIKEDDGRDPRPLINWHHITHDQASFDDLQILTRLIGEM</sequence>